<proteinExistence type="predicted"/>
<dbReference type="Pfam" id="PF02153">
    <property type="entry name" value="PDH_N"/>
    <property type="match status" value="1"/>
</dbReference>
<keyword evidence="1" id="KW-0560">Oxidoreductase</keyword>
<dbReference type="InterPro" id="IPR050812">
    <property type="entry name" value="Preph/Arog_dehydrog"/>
</dbReference>
<dbReference type="SUPFAM" id="SSF51735">
    <property type="entry name" value="NAD(P)-binding Rossmann-fold domains"/>
    <property type="match status" value="1"/>
</dbReference>
<dbReference type="InterPro" id="IPR036291">
    <property type="entry name" value="NAD(P)-bd_dom_sf"/>
</dbReference>
<dbReference type="PANTHER" id="PTHR21363:SF0">
    <property type="entry name" value="PREPHENATE DEHYDROGENASE [NADP(+)]"/>
    <property type="match status" value="1"/>
</dbReference>
<evidence type="ECO:0000259" key="2">
    <source>
        <dbReference type="PROSITE" id="PS51176"/>
    </source>
</evidence>
<dbReference type="InterPro" id="IPR003099">
    <property type="entry name" value="Prephen_DH"/>
</dbReference>
<dbReference type="InterPro" id="IPR046825">
    <property type="entry name" value="PDH_C"/>
</dbReference>
<sequence>MEGKTLGVVGTGLIGASILRAVETRSLGWTTIAFDTDEQALAVVRENGWASRICTQIDEMASADLIVVCAPPRDVARIVVGLAGVISTDSIITDVASTKGQIVADVFSVVRQDFPFIPGHPMAGSERSGPGSSNALLFEGRPCLLTPAPSAPQRAIAAASSFWRSIGAETHLISATAHDRIVGLTSHLPHLLVFALSEVVGAEVGLSTALTPFVGKGLVDTIRIGHAHPVMWKDIFRDNKEELLKWLGRFEEVLGDWRQLILAEDPDGLMSAIRIAKDRAGVIVESQKNVGVGSASSHRFDVMSPNSSTLVPASTPP</sequence>
<gene>
    <name evidence="3" type="ORF">V1286_005567</name>
</gene>
<dbReference type="InterPro" id="IPR008927">
    <property type="entry name" value="6-PGluconate_DH-like_C_sf"/>
</dbReference>
<keyword evidence="4" id="KW-1185">Reference proteome</keyword>
<dbReference type="RefSeq" id="WP_334484833.1">
    <property type="nucleotide sequence ID" value="NZ_JAZHRV010000001.1"/>
</dbReference>
<name>A0ABU8BJ78_9BRAD</name>
<protein>
    <submittedName>
        <fullName evidence="3">Prephenate dehydrogenase</fullName>
    </submittedName>
</protein>
<organism evidence="3 4">
    <name type="scientific">Bradyrhizobium algeriense</name>
    <dbReference type="NCBI Taxonomy" id="634784"/>
    <lineage>
        <taxon>Bacteria</taxon>
        <taxon>Pseudomonadati</taxon>
        <taxon>Pseudomonadota</taxon>
        <taxon>Alphaproteobacteria</taxon>
        <taxon>Hyphomicrobiales</taxon>
        <taxon>Nitrobacteraceae</taxon>
        <taxon>Bradyrhizobium</taxon>
    </lineage>
</organism>
<dbReference type="Gene3D" id="3.40.50.720">
    <property type="entry name" value="NAD(P)-binding Rossmann-like Domain"/>
    <property type="match status" value="1"/>
</dbReference>
<reference evidence="3 4" key="1">
    <citation type="submission" date="2024-02" db="EMBL/GenBank/DDBJ databases">
        <title>Adaptive strategies in a cosmopolitan and abundant soil bacterium.</title>
        <authorList>
            <person name="Carini P."/>
        </authorList>
    </citation>
    <scope>NUCLEOTIDE SEQUENCE [LARGE SCALE GENOMIC DNA]</scope>
    <source>
        <strain evidence="3 4">AZCC 1608</strain>
    </source>
</reference>
<dbReference type="InterPro" id="IPR046826">
    <property type="entry name" value="PDH_N"/>
</dbReference>
<dbReference type="Proteomes" id="UP001364224">
    <property type="component" value="Unassembled WGS sequence"/>
</dbReference>
<dbReference type="SUPFAM" id="SSF48179">
    <property type="entry name" value="6-phosphogluconate dehydrogenase C-terminal domain-like"/>
    <property type="match status" value="1"/>
</dbReference>
<dbReference type="PROSITE" id="PS51176">
    <property type="entry name" value="PDH_ADH"/>
    <property type="match status" value="1"/>
</dbReference>
<dbReference type="EMBL" id="JAZHRV010000001">
    <property type="protein sequence ID" value="MEH2558038.1"/>
    <property type="molecule type" value="Genomic_DNA"/>
</dbReference>
<dbReference type="Pfam" id="PF20463">
    <property type="entry name" value="PDH_C"/>
    <property type="match status" value="1"/>
</dbReference>
<evidence type="ECO:0000256" key="1">
    <source>
        <dbReference type="ARBA" id="ARBA00023002"/>
    </source>
</evidence>
<dbReference type="PANTHER" id="PTHR21363">
    <property type="entry name" value="PREPHENATE DEHYDROGENASE"/>
    <property type="match status" value="1"/>
</dbReference>
<comment type="caution">
    <text evidence="3">The sequence shown here is derived from an EMBL/GenBank/DDBJ whole genome shotgun (WGS) entry which is preliminary data.</text>
</comment>
<feature type="domain" description="Prephenate/arogenate dehydrogenase" evidence="2">
    <location>
        <begin position="4"/>
        <end position="291"/>
    </location>
</feature>
<evidence type="ECO:0000313" key="4">
    <source>
        <dbReference type="Proteomes" id="UP001364224"/>
    </source>
</evidence>
<accession>A0ABU8BJ78</accession>
<evidence type="ECO:0000313" key="3">
    <source>
        <dbReference type="EMBL" id="MEH2558038.1"/>
    </source>
</evidence>
<dbReference type="Gene3D" id="1.10.3660.10">
    <property type="entry name" value="6-phosphogluconate dehydrogenase C-terminal like domain"/>
    <property type="match status" value="1"/>
</dbReference>